<keyword evidence="4" id="KW-0732">Signal</keyword>
<dbReference type="SUPFAM" id="SSF49742">
    <property type="entry name" value="PHM/PNGase F"/>
    <property type="match status" value="2"/>
</dbReference>
<dbReference type="InterPro" id="IPR045266">
    <property type="entry name" value="DOH_DOMON"/>
</dbReference>
<dbReference type="AlphaFoldDB" id="A0A1Z5KG69"/>
<feature type="signal peptide" evidence="4">
    <location>
        <begin position="1"/>
        <end position="24"/>
    </location>
</feature>
<dbReference type="InParanoid" id="A0A1Z5KG69"/>
<dbReference type="Pfam" id="PF01082">
    <property type="entry name" value="Cu2_monooxygen"/>
    <property type="match status" value="1"/>
</dbReference>
<feature type="chain" id="PRO_5012351380" description="DOMON domain-containing protein" evidence="4">
    <location>
        <begin position="25"/>
        <end position="571"/>
    </location>
</feature>
<keyword evidence="7" id="KW-1185">Reference proteome</keyword>
<keyword evidence="2" id="KW-1015">Disulfide bond</keyword>
<comment type="similarity">
    <text evidence="1">Belongs to the copper type II ascorbate-dependent monooxygenase family.</text>
</comment>
<evidence type="ECO:0000256" key="3">
    <source>
        <dbReference type="ARBA" id="ARBA00023180"/>
    </source>
</evidence>
<proteinExistence type="inferred from homology"/>
<dbReference type="InterPro" id="IPR005018">
    <property type="entry name" value="DOMON_domain"/>
</dbReference>
<dbReference type="CDD" id="cd09631">
    <property type="entry name" value="DOMON_DOH"/>
    <property type="match status" value="1"/>
</dbReference>
<protein>
    <recommendedName>
        <fullName evidence="5">DOMON domain-containing protein</fullName>
    </recommendedName>
</protein>
<evidence type="ECO:0000256" key="1">
    <source>
        <dbReference type="ARBA" id="ARBA00010676"/>
    </source>
</evidence>
<dbReference type="Gene3D" id="2.60.120.310">
    <property type="entry name" value="Copper type II, ascorbate-dependent monooxygenase, N-terminal domain"/>
    <property type="match status" value="1"/>
</dbReference>
<dbReference type="PROSITE" id="PS50836">
    <property type="entry name" value="DOMON"/>
    <property type="match status" value="1"/>
</dbReference>
<dbReference type="InterPro" id="IPR014784">
    <property type="entry name" value="Cu2_ascorb_mOase-like_C"/>
</dbReference>
<dbReference type="InterPro" id="IPR036939">
    <property type="entry name" value="Cu2_ascorb_mOase_N_sf"/>
</dbReference>
<dbReference type="SMART" id="SM00664">
    <property type="entry name" value="DoH"/>
    <property type="match status" value="1"/>
</dbReference>
<dbReference type="PANTHER" id="PTHR10157">
    <property type="entry name" value="DOPAMINE BETA HYDROXYLASE RELATED"/>
    <property type="match status" value="1"/>
</dbReference>
<sequence length="571" mass="63937">MVFRQGTLLGLVQLVLFAAADTSAFFGGADHQDYLDWVNEVGSSKYTGSSFLPMDTDNTQGLAVHWSLEEEYIHLAIAVRATGWVGFGLSENGGMEGADMMIFETANPDKLMDAHVKDERVPVPDKCHNWHLEEAHFAEDSGFIIVEFHRLLDTGDTQDHRIVNDGLLELPASLIVAAWGDSPTHAYHGEQRARGTIRFYNNEIDGEEAFANIMKQESIGFFEMKGENHPIPNVDTEYFDYCYSWEDLLAQGVPAEKFSVVGFEPILDAIEHLHHFTLFGSYEPMNGEPCSAFADHLDLIYGWAKGEDPAALPLDVGLYIGPGTYQSFRLEIHYDNPQLKEGVLDSSGVRFYYSEKMRPVELGLLRLGDPIISLEGQPVGDGLTQHIFDCPSTCTETMLKQEVTVLREYLHMHYAGATMQNELIRDGEVIHTGTVDYFRFDQQGNQLVKQMPYTVQKGDSYRTICNYDDKGRNATFGFSSQEEMCIVFIMYYPKQILFDFLPWVCAVDVGFASCETTHESKQIEALPRRFGRELEECPEDKPLTVTTSGSPSLAGLTTVVASVAVVVTLLL</sequence>
<dbReference type="OrthoDB" id="193961at2759"/>
<dbReference type="InterPro" id="IPR000945">
    <property type="entry name" value="DBH-like"/>
</dbReference>
<evidence type="ECO:0000313" key="7">
    <source>
        <dbReference type="Proteomes" id="UP000198406"/>
    </source>
</evidence>
<dbReference type="EMBL" id="BDSP01000223">
    <property type="protein sequence ID" value="GAX25249.1"/>
    <property type="molecule type" value="Genomic_DNA"/>
</dbReference>
<evidence type="ECO:0000256" key="4">
    <source>
        <dbReference type="SAM" id="SignalP"/>
    </source>
</evidence>
<evidence type="ECO:0000259" key="5">
    <source>
        <dbReference type="PROSITE" id="PS50836"/>
    </source>
</evidence>
<accession>A0A1Z5KG69</accession>
<dbReference type="PANTHER" id="PTHR10157:SF23">
    <property type="entry name" value="MOXD1 HOMOLOG 1"/>
    <property type="match status" value="1"/>
</dbReference>
<evidence type="ECO:0000256" key="2">
    <source>
        <dbReference type="ARBA" id="ARBA00023157"/>
    </source>
</evidence>
<dbReference type="GO" id="GO:0005507">
    <property type="term" value="F:copper ion binding"/>
    <property type="evidence" value="ECO:0007669"/>
    <property type="project" value="InterPro"/>
</dbReference>
<dbReference type="GO" id="GO:0004500">
    <property type="term" value="F:dopamine beta-monooxygenase activity"/>
    <property type="evidence" value="ECO:0007669"/>
    <property type="project" value="InterPro"/>
</dbReference>
<dbReference type="InterPro" id="IPR008977">
    <property type="entry name" value="PHM/PNGase_F_dom_sf"/>
</dbReference>
<gene>
    <name evidence="6" type="ORF">FisN_5Lh331</name>
</gene>
<dbReference type="Gene3D" id="2.60.120.230">
    <property type="match status" value="1"/>
</dbReference>
<evidence type="ECO:0000313" key="6">
    <source>
        <dbReference type="EMBL" id="GAX25249.1"/>
    </source>
</evidence>
<dbReference type="Pfam" id="PF03351">
    <property type="entry name" value="DOMON"/>
    <property type="match status" value="1"/>
</dbReference>
<name>A0A1Z5KG69_FISSO</name>
<feature type="domain" description="DOMON" evidence="5">
    <location>
        <begin position="60"/>
        <end position="180"/>
    </location>
</feature>
<organism evidence="6 7">
    <name type="scientific">Fistulifera solaris</name>
    <name type="common">Oleaginous diatom</name>
    <dbReference type="NCBI Taxonomy" id="1519565"/>
    <lineage>
        <taxon>Eukaryota</taxon>
        <taxon>Sar</taxon>
        <taxon>Stramenopiles</taxon>
        <taxon>Ochrophyta</taxon>
        <taxon>Bacillariophyta</taxon>
        <taxon>Bacillariophyceae</taxon>
        <taxon>Bacillariophycidae</taxon>
        <taxon>Naviculales</taxon>
        <taxon>Naviculaceae</taxon>
        <taxon>Fistulifera</taxon>
    </lineage>
</organism>
<dbReference type="Proteomes" id="UP000198406">
    <property type="component" value="Unassembled WGS sequence"/>
</dbReference>
<dbReference type="InterPro" id="IPR024548">
    <property type="entry name" value="Cu2_monoox_C"/>
</dbReference>
<dbReference type="Pfam" id="PF03712">
    <property type="entry name" value="Cu2_monoox_C"/>
    <property type="match status" value="1"/>
</dbReference>
<reference evidence="6 7" key="1">
    <citation type="journal article" date="2015" name="Plant Cell">
        <title>Oil accumulation by the oleaginous diatom Fistulifera solaris as revealed by the genome and transcriptome.</title>
        <authorList>
            <person name="Tanaka T."/>
            <person name="Maeda Y."/>
            <person name="Veluchamy A."/>
            <person name="Tanaka M."/>
            <person name="Abida H."/>
            <person name="Marechal E."/>
            <person name="Bowler C."/>
            <person name="Muto M."/>
            <person name="Sunaga Y."/>
            <person name="Tanaka M."/>
            <person name="Yoshino T."/>
            <person name="Taniguchi T."/>
            <person name="Fukuda Y."/>
            <person name="Nemoto M."/>
            <person name="Matsumoto M."/>
            <person name="Wong P.S."/>
            <person name="Aburatani S."/>
            <person name="Fujibuchi W."/>
        </authorList>
    </citation>
    <scope>NUCLEOTIDE SEQUENCE [LARGE SCALE GENOMIC DNA]</scope>
    <source>
        <strain evidence="6 7">JPCC DA0580</strain>
    </source>
</reference>
<comment type="caution">
    <text evidence="6">The sequence shown here is derived from an EMBL/GenBank/DDBJ whole genome shotgun (WGS) entry which is preliminary data.</text>
</comment>
<dbReference type="InterPro" id="IPR000323">
    <property type="entry name" value="Cu2_ascorb_mOase_N"/>
</dbReference>
<keyword evidence="3" id="KW-0325">Glycoprotein</keyword>